<protein>
    <submittedName>
        <fullName evidence="1">Uncharacterized protein</fullName>
    </submittedName>
</protein>
<proteinExistence type="predicted"/>
<sequence length="74" mass="8931">MAYEYDMKNLIAKLSGVWVESEKKEILKELQEVYRKAKAYDKLVELYPQKDEIPSDEFFMMMGYIIKERADDER</sequence>
<dbReference type="EMBL" id="MF417890">
    <property type="protein sequence ID" value="ASN69450.1"/>
    <property type="molecule type" value="Genomic_DNA"/>
</dbReference>
<reference evidence="1" key="1">
    <citation type="submission" date="2017-06" db="EMBL/GenBank/DDBJ databases">
        <title>Novel phages from South African skin metaviromes.</title>
        <authorList>
            <person name="van Zyl L.J."/>
            <person name="Abrahams Y."/>
            <person name="Stander E.A."/>
            <person name="Kirby B.M."/>
            <person name="Clavaud C."/>
            <person name="Farcet C."/>
            <person name="Breton L."/>
            <person name="Trindade M.I."/>
        </authorList>
    </citation>
    <scope>NUCLEOTIDE SEQUENCE</scope>
</reference>
<name>A0A2H4J2V2_9CAUD</name>
<organism evidence="1">
    <name type="scientific">uncultured Caudovirales phage</name>
    <dbReference type="NCBI Taxonomy" id="2100421"/>
    <lineage>
        <taxon>Viruses</taxon>
        <taxon>Duplodnaviria</taxon>
        <taxon>Heunggongvirae</taxon>
        <taxon>Uroviricota</taxon>
        <taxon>Caudoviricetes</taxon>
        <taxon>Peduoviridae</taxon>
        <taxon>Maltschvirus</taxon>
        <taxon>Maltschvirus maltsch</taxon>
    </lineage>
</organism>
<accession>A0A2H4J2V2</accession>
<evidence type="ECO:0000313" key="1">
    <source>
        <dbReference type="EMBL" id="ASN69450.1"/>
    </source>
</evidence>
<gene>
    <name evidence="1" type="ORF">7F15_56</name>
</gene>